<dbReference type="Pfam" id="PF13396">
    <property type="entry name" value="PLDc_N"/>
    <property type="match status" value="1"/>
</dbReference>
<evidence type="ECO:0000259" key="7">
    <source>
        <dbReference type="Pfam" id="PF13396"/>
    </source>
</evidence>
<keyword evidence="2" id="KW-1003">Cell membrane</keyword>
<evidence type="ECO:0000313" key="9">
    <source>
        <dbReference type="Proteomes" id="UP001155483"/>
    </source>
</evidence>
<accession>A0A9X2XUC6</accession>
<keyword evidence="3 6" id="KW-0812">Transmembrane</keyword>
<comment type="caution">
    <text evidence="8">The sequence shown here is derived from an EMBL/GenBank/DDBJ whole genome shotgun (WGS) entry which is preliminary data.</text>
</comment>
<evidence type="ECO:0000256" key="6">
    <source>
        <dbReference type="SAM" id="Phobius"/>
    </source>
</evidence>
<gene>
    <name evidence="8" type="ORF">OCK74_05980</name>
</gene>
<feature type="domain" description="Cardiolipin synthase N-terminal" evidence="7">
    <location>
        <begin position="20"/>
        <end position="62"/>
    </location>
</feature>
<dbReference type="AlphaFoldDB" id="A0A9X2XUC6"/>
<sequence length="65" mass="7742">MNTANYVFWFFVITLLIWLVVLVWALINLFKREDLSLVAKAFWTLIIISFPILGLIVYVIIRKRL</sequence>
<comment type="subcellular location">
    <subcellularLocation>
        <location evidence="1">Cell membrane</location>
        <topology evidence="1">Multi-pass membrane protein</topology>
    </subcellularLocation>
</comment>
<reference evidence="8" key="2">
    <citation type="submission" date="2023-04" db="EMBL/GenBank/DDBJ databases">
        <title>Paracnuella aquatica gen. nov., sp. nov., a member of the family Chitinophagaceae isolated from a hot spring.</title>
        <authorList>
            <person name="Wang C."/>
        </authorList>
    </citation>
    <scope>NUCLEOTIDE SEQUENCE</scope>
    <source>
        <strain evidence="8">LB-8</strain>
    </source>
</reference>
<dbReference type="EMBL" id="JAOTIF010000002">
    <property type="protein sequence ID" value="MCU7548656.1"/>
    <property type="molecule type" value="Genomic_DNA"/>
</dbReference>
<protein>
    <recommendedName>
        <fullName evidence="7">Cardiolipin synthase N-terminal domain-containing protein</fullName>
    </recommendedName>
</protein>
<evidence type="ECO:0000256" key="3">
    <source>
        <dbReference type="ARBA" id="ARBA00022692"/>
    </source>
</evidence>
<feature type="transmembrane region" description="Helical" evidence="6">
    <location>
        <begin position="6"/>
        <end position="30"/>
    </location>
</feature>
<name>A0A9X2XUC6_9BACT</name>
<dbReference type="RefSeq" id="WP_279296100.1">
    <property type="nucleotide sequence ID" value="NZ_JAOTIF010000002.1"/>
</dbReference>
<evidence type="ECO:0000256" key="5">
    <source>
        <dbReference type="ARBA" id="ARBA00023136"/>
    </source>
</evidence>
<evidence type="ECO:0000256" key="2">
    <source>
        <dbReference type="ARBA" id="ARBA00022475"/>
    </source>
</evidence>
<proteinExistence type="predicted"/>
<dbReference type="Proteomes" id="UP001155483">
    <property type="component" value="Unassembled WGS sequence"/>
</dbReference>
<organism evidence="8 9">
    <name type="scientific">Paraflavisolibacter caeni</name>
    <dbReference type="NCBI Taxonomy" id="2982496"/>
    <lineage>
        <taxon>Bacteria</taxon>
        <taxon>Pseudomonadati</taxon>
        <taxon>Bacteroidota</taxon>
        <taxon>Chitinophagia</taxon>
        <taxon>Chitinophagales</taxon>
        <taxon>Chitinophagaceae</taxon>
        <taxon>Paraflavisolibacter</taxon>
    </lineage>
</organism>
<keyword evidence="9" id="KW-1185">Reference proteome</keyword>
<feature type="transmembrane region" description="Helical" evidence="6">
    <location>
        <begin position="42"/>
        <end position="61"/>
    </location>
</feature>
<evidence type="ECO:0000256" key="4">
    <source>
        <dbReference type="ARBA" id="ARBA00022989"/>
    </source>
</evidence>
<reference evidence="8" key="1">
    <citation type="submission" date="2022-09" db="EMBL/GenBank/DDBJ databases">
        <authorList>
            <person name="Yuan C."/>
            <person name="Ke Z."/>
        </authorList>
    </citation>
    <scope>NUCLEOTIDE SEQUENCE</scope>
    <source>
        <strain evidence="8">LB-8</strain>
    </source>
</reference>
<keyword evidence="5 6" id="KW-0472">Membrane</keyword>
<evidence type="ECO:0000313" key="8">
    <source>
        <dbReference type="EMBL" id="MCU7548656.1"/>
    </source>
</evidence>
<evidence type="ECO:0000256" key="1">
    <source>
        <dbReference type="ARBA" id="ARBA00004651"/>
    </source>
</evidence>
<keyword evidence="4 6" id="KW-1133">Transmembrane helix</keyword>
<dbReference type="InterPro" id="IPR027379">
    <property type="entry name" value="CLS_N"/>
</dbReference>